<dbReference type="InterPro" id="IPR012337">
    <property type="entry name" value="RNaseH-like_sf"/>
</dbReference>
<dbReference type="GO" id="GO:0015074">
    <property type="term" value="P:DNA integration"/>
    <property type="evidence" value="ECO:0007669"/>
    <property type="project" value="InterPro"/>
</dbReference>
<evidence type="ECO:0000259" key="2">
    <source>
        <dbReference type="PROSITE" id="PS50994"/>
    </source>
</evidence>
<proteinExistence type="predicted"/>
<dbReference type="AlphaFoldDB" id="A0A2H6LIZ4"/>
<gene>
    <name evidence="3" type="ORF">NCWK1_2930</name>
</gene>
<protein>
    <submittedName>
        <fullName evidence="3">Transposase</fullName>
    </submittedName>
</protein>
<dbReference type="InterPro" id="IPR036397">
    <property type="entry name" value="RNaseH_sf"/>
</dbReference>
<evidence type="ECO:0000256" key="1">
    <source>
        <dbReference type="SAM" id="MobiDB-lite"/>
    </source>
</evidence>
<feature type="compositionally biased region" description="Basic and acidic residues" evidence="1">
    <location>
        <begin position="1"/>
        <end position="12"/>
    </location>
</feature>
<dbReference type="SUPFAM" id="SSF53098">
    <property type="entry name" value="Ribonuclease H-like"/>
    <property type="match status" value="1"/>
</dbReference>
<feature type="domain" description="Integrase catalytic" evidence="2">
    <location>
        <begin position="27"/>
        <end position="234"/>
    </location>
</feature>
<evidence type="ECO:0000313" key="4">
    <source>
        <dbReference type="Proteomes" id="UP000236527"/>
    </source>
</evidence>
<dbReference type="Proteomes" id="UP000236527">
    <property type="component" value="Unassembled WGS sequence"/>
</dbReference>
<dbReference type="InterPro" id="IPR001584">
    <property type="entry name" value="Integrase_cat-core"/>
</dbReference>
<organism evidence="3 4">
    <name type="scientific">Nostoc cycadae WK-1</name>
    <dbReference type="NCBI Taxonomy" id="1861711"/>
    <lineage>
        <taxon>Bacteria</taxon>
        <taxon>Bacillati</taxon>
        <taxon>Cyanobacteriota</taxon>
        <taxon>Cyanophyceae</taxon>
        <taxon>Nostocales</taxon>
        <taxon>Nostocaceae</taxon>
        <taxon>Nostoc</taxon>
    </lineage>
</organism>
<feature type="region of interest" description="Disordered" evidence="1">
    <location>
        <begin position="1"/>
        <end position="21"/>
    </location>
</feature>
<dbReference type="Gene3D" id="3.30.420.10">
    <property type="entry name" value="Ribonuclease H-like superfamily/Ribonuclease H"/>
    <property type="match status" value="1"/>
</dbReference>
<dbReference type="GO" id="GO:0003676">
    <property type="term" value="F:nucleic acid binding"/>
    <property type="evidence" value="ECO:0007669"/>
    <property type="project" value="InterPro"/>
</dbReference>
<dbReference type="RefSeq" id="WP_103125288.1">
    <property type="nucleotide sequence ID" value="NZ_DF978429.1"/>
</dbReference>
<evidence type="ECO:0000313" key="3">
    <source>
        <dbReference type="EMBL" id="GBE93169.1"/>
    </source>
</evidence>
<comment type="caution">
    <text evidence="3">The sequence shown here is derived from an EMBL/GenBank/DDBJ whole genome shotgun (WGS) entry which is preliminary data.</text>
</comment>
<reference evidence="4" key="1">
    <citation type="journal article" date="2018" name="Genome Announc.">
        <title>Draft Genome Sequence of the Nitrogen-Fixing and Hormogonia-Inducing Cyanobacterium Nostoc cycadae Strain WK-1, Isolated from the Coralloid Roots of Cycas revoluta.</title>
        <authorList>
            <person name="Kanesaki Y."/>
            <person name="Hirose M."/>
            <person name="Hirose Y."/>
            <person name="Fujisawa T."/>
            <person name="Nakamura Y."/>
            <person name="Watanabe S."/>
            <person name="Matsunaga S."/>
            <person name="Uchida H."/>
            <person name="Murakami A."/>
        </authorList>
    </citation>
    <scope>NUCLEOTIDE SEQUENCE [LARGE SCALE GENOMIC DNA]</scope>
    <source>
        <strain evidence="4">WK-1</strain>
    </source>
</reference>
<keyword evidence="4" id="KW-1185">Reference proteome</keyword>
<accession>A0A2H6LIZ4</accession>
<sequence>MFFDSNRNREGTQENIGDGWQGQNLQASHRETLDSLYSNYVWQCDHFQLNIMLAAHNTKLFARPYLTKITDVYSRCIMGIHLSFDAPNCQVVALALRHAIFPKQYGKEYALHYQWQTFGVPKFIVTDSSKHFKTKYLKQIAKKLDFEWINSFSAMNSATEERSILAINSELLSNLPEYCVSYSAGTHIKGENKSYLTLQELHLLLVNYIVNNYNQKVDNFIQNQTRFQRWETGLLASPNIVNEEDLNIYINN</sequence>
<dbReference type="PROSITE" id="PS50994">
    <property type="entry name" value="INTEGRASE"/>
    <property type="match status" value="1"/>
</dbReference>
<dbReference type="EMBL" id="BDGE01000048">
    <property type="protein sequence ID" value="GBE93169.1"/>
    <property type="molecule type" value="Genomic_DNA"/>
</dbReference>
<name>A0A2H6LIZ4_9NOSO</name>